<gene>
    <name evidence="9" type="ORF">DKP76_04155</name>
</gene>
<evidence type="ECO:0000256" key="3">
    <source>
        <dbReference type="ARBA" id="ARBA00022475"/>
    </source>
</evidence>
<feature type="transmembrane region" description="Helical" evidence="7">
    <location>
        <begin position="105"/>
        <end position="129"/>
    </location>
</feature>
<feature type="transmembrane region" description="Helical" evidence="7">
    <location>
        <begin position="185"/>
        <end position="210"/>
    </location>
</feature>
<feature type="transmembrane region" description="Helical" evidence="7">
    <location>
        <begin position="246"/>
        <end position="264"/>
    </location>
</feature>
<dbReference type="SUPFAM" id="SSF161098">
    <property type="entry name" value="MetI-like"/>
    <property type="match status" value="1"/>
</dbReference>
<dbReference type="EMBL" id="QGDB01000002">
    <property type="protein sequence ID" value="PWL18303.1"/>
    <property type="molecule type" value="Genomic_DNA"/>
</dbReference>
<proteinExistence type="inferred from homology"/>
<evidence type="ECO:0000256" key="4">
    <source>
        <dbReference type="ARBA" id="ARBA00022692"/>
    </source>
</evidence>
<evidence type="ECO:0000256" key="6">
    <source>
        <dbReference type="ARBA" id="ARBA00023136"/>
    </source>
</evidence>
<organism evidence="9 10">
    <name type="scientific">Falsochrobactrum shanghaiense</name>
    <dbReference type="NCBI Taxonomy" id="2201899"/>
    <lineage>
        <taxon>Bacteria</taxon>
        <taxon>Pseudomonadati</taxon>
        <taxon>Pseudomonadota</taxon>
        <taxon>Alphaproteobacteria</taxon>
        <taxon>Hyphomicrobiales</taxon>
        <taxon>Brucellaceae</taxon>
        <taxon>Falsochrobactrum</taxon>
    </lineage>
</organism>
<evidence type="ECO:0000313" key="10">
    <source>
        <dbReference type="Proteomes" id="UP000245865"/>
    </source>
</evidence>
<name>A0A316JGE5_9HYPH</name>
<dbReference type="GO" id="GO:0005886">
    <property type="term" value="C:plasma membrane"/>
    <property type="evidence" value="ECO:0007669"/>
    <property type="project" value="UniProtKB-SubCell"/>
</dbReference>
<dbReference type="GO" id="GO:0055085">
    <property type="term" value="P:transmembrane transport"/>
    <property type="evidence" value="ECO:0007669"/>
    <property type="project" value="InterPro"/>
</dbReference>
<dbReference type="PROSITE" id="PS50928">
    <property type="entry name" value="ABC_TM1"/>
    <property type="match status" value="1"/>
</dbReference>
<comment type="similarity">
    <text evidence="7">Belongs to the binding-protein-dependent transport system permease family.</text>
</comment>
<dbReference type="RefSeq" id="WP_109705204.1">
    <property type="nucleotide sequence ID" value="NZ_QGDB01000002.1"/>
</dbReference>
<dbReference type="CDD" id="cd06261">
    <property type="entry name" value="TM_PBP2"/>
    <property type="match status" value="1"/>
</dbReference>
<dbReference type="PANTHER" id="PTHR32243:SF18">
    <property type="entry name" value="INNER MEMBRANE ABC TRANSPORTER PERMEASE PROTEIN YCJP"/>
    <property type="match status" value="1"/>
</dbReference>
<evidence type="ECO:0000256" key="7">
    <source>
        <dbReference type="RuleBase" id="RU363032"/>
    </source>
</evidence>
<keyword evidence="6 7" id="KW-0472">Membrane</keyword>
<evidence type="ECO:0000259" key="8">
    <source>
        <dbReference type="PROSITE" id="PS50928"/>
    </source>
</evidence>
<dbReference type="AlphaFoldDB" id="A0A316JGE5"/>
<dbReference type="InterPro" id="IPR035906">
    <property type="entry name" value="MetI-like_sf"/>
</dbReference>
<keyword evidence="5 7" id="KW-1133">Transmembrane helix</keyword>
<keyword evidence="3" id="KW-1003">Cell membrane</keyword>
<evidence type="ECO:0000256" key="5">
    <source>
        <dbReference type="ARBA" id="ARBA00022989"/>
    </source>
</evidence>
<dbReference type="InterPro" id="IPR000515">
    <property type="entry name" value="MetI-like"/>
</dbReference>
<dbReference type="OrthoDB" id="9815445at2"/>
<dbReference type="Proteomes" id="UP000245865">
    <property type="component" value="Unassembled WGS sequence"/>
</dbReference>
<protein>
    <submittedName>
        <fullName evidence="9">Carbohydrate ABC transporter permease</fullName>
    </submittedName>
</protein>
<evidence type="ECO:0000256" key="2">
    <source>
        <dbReference type="ARBA" id="ARBA00022448"/>
    </source>
</evidence>
<dbReference type="InterPro" id="IPR050901">
    <property type="entry name" value="BP-dep_ABC_trans_perm"/>
</dbReference>
<dbReference type="PANTHER" id="PTHR32243">
    <property type="entry name" value="MALTOSE TRANSPORT SYSTEM PERMEASE-RELATED"/>
    <property type="match status" value="1"/>
</dbReference>
<keyword evidence="10" id="KW-1185">Reference proteome</keyword>
<feature type="transmembrane region" description="Helical" evidence="7">
    <location>
        <begin position="7"/>
        <end position="28"/>
    </location>
</feature>
<dbReference type="Gene3D" id="1.10.3720.10">
    <property type="entry name" value="MetI-like"/>
    <property type="match status" value="1"/>
</dbReference>
<keyword evidence="2 7" id="KW-0813">Transport</keyword>
<accession>A0A316JGE5</accession>
<dbReference type="Pfam" id="PF00528">
    <property type="entry name" value="BPD_transp_1"/>
    <property type="match status" value="1"/>
</dbReference>
<evidence type="ECO:0000256" key="1">
    <source>
        <dbReference type="ARBA" id="ARBA00004651"/>
    </source>
</evidence>
<sequence length="277" mass="29806">MNRFYSAARVIVLGLFSLIALLPIYWMVLSAFRSNRVVMQWPPNIWPSPSGFSLEAMQALFTGTPVLSWLGMSAIIAIGTTLLTVSIATLAGYALSRSRSRLTGIAGYVILIAKMLPGTLLIIPLYIMFFQAGLLKGPQSSIAVILANCSFAAPFATWMMKAYFDGIPKEIEEAAMIDGCGPLGAMLKTILPAAAPALAAVTIYVFIVAWNDFMFARTFLPGGEVMTISAASTQFLGEVEMAWNKVMAVAVLAAAPVFIVFLLLERHFSSGLTGGHH</sequence>
<evidence type="ECO:0000313" key="9">
    <source>
        <dbReference type="EMBL" id="PWL18303.1"/>
    </source>
</evidence>
<keyword evidence="4 7" id="KW-0812">Transmembrane</keyword>
<feature type="transmembrane region" description="Helical" evidence="7">
    <location>
        <begin position="66"/>
        <end position="93"/>
    </location>
</feature>
<reference evidence="9 10" key="1">
    <citation type="submission" date="2018-05" db="EMBL/GenBank/DDBJ databases">
        <title>Comparative genomic sequence analysis between strain HN4 and CCM 8460T (Falsochrobactrum ovis) will provide more evidence to prove that HN4 is a new species of Falsochrobactrum.</title>
        <authorList>
            <person name="Lyu W."/>
            <person name="Sun L."/>
            <person name="Yao L."/>
        </authorList>
    </citation>
    <scope>NUCLEOTIDE SEQUENCE [LARGE SCALE GENOMIC DNA]</scope>
    <source>
        <strain evidence="9 10">HN4</strain>
    </source>
</reference>
<feature type="domain" description="ABC transmembrane type-1" evidence="8">
    <location>
        <begin position="70"/>
        <end position="264"/>
    </location>
</feature>
<comment type="caution">
    <text evidence="9">The sequence shown here is derived from an EMBL/GenBank/DDBJ whole genome shotgun (WGS) entry which is preliminary data.</text>
</comment>
<comment type="subcellular location">
    <subcellularLocation>
        <location evidence="1 7">Cell membrane</location>
        <topology evidence="1 7">Multi-pass membrane protein</topology>
    </subcellularLocation>
</comment>